<comment type="caution">
    <text evidence="1">The sequence shown here is derived from an EMBL/GenBank/DDBJ whole genome shotgun (WGS) entry which is preliminary data.</text>
</comment>
<accession>A0ABQ3XRP5</accession>
<dbReference type="InterPro" id="IPR015943">
    <property type="entry name" value="WD40/YVTN_repeat-like_dom_sf"/>
</dbReference>
<sequence length="402" mass="43358">MCRHLIDNPGLAPVRVLTGHRMDYDLSCEVCASGTPVTLTTVCQPCFDLRDDGYFLAWRGEPGIVDRPEPVGAVTDSPLPAGLGPILDFAALPSVGGESRWLLLTESGWLVRFDATAARPDECAVVREHGVAVEEEKARLRLHVSADGRFAAVANDFGRYGAVLDLDTGETTLSLDGGDYHPEQVPFSVAFAVHAGRTVVVHRTAWNRLDVSDAQTGALLTARTTDDSLGYFHGALYVSPNGRWIADDGWVWHPVGSPSVWDLRAWLGGNVGESEDGPSLRSLTSRDYYWNAPMCWIGDDLLAVSGIGPDDVSMLAGVQIFDAASGTGQHTFAGPRSALFASGGRLFAVAPDGLEIWDPTTGDRTGRIPGFSPSRRHPGTAELAEIRDGVLRRWPSLLRQRS</sequence>
<dbReference type="EMBL" id="BOMG01000120">
    <property type="protein sequence ID" value="GID61183.1"/>
    <property type="molecule type" value="Genomic_DNA"/>
</dbReference>
<evidence type="ECO:0000313" key="2">
    <source>
        <dbReference type="Proteomes" id="UP000612282"/>
    </source>
</evidence>
<reference evidence="1 2" key="1">
    <citation type="submission" date="2021-01" db="EMBL/GenBank/DDBJ databases">
        <title>Whole genome shotgun sequence of Actinoplanes couchii NBRC 106145.</title>
        <authorList>
            <person name="Komaki H."/>
            <person name="Tamura T."/>
        </authorList>
    </citation>
    <scope>NUCLEOTIDE SEQUENCE [LARGE SCALE GENOMIC DNA]</scope>
    <source>
        <strain evidence="1 2">NBRC 106145</strain>
    </source>
</reference>
<gene>
    <name evidence="1" type="ORF">Aco03nite_095870</name>
</gene>
<evidence type="ECO:0000313" key="1">
    <source>
        <dbReference type="EMBL" id="GID61183.1"/>
    </source>
</evidence>
<dbReference type="SUPFAM" id="SSF51004">
    <property type="entry name" value="C-terminal (heme d1) domain of cytochrome cd1-nitrite reductase"/>
    <property type="match status" value="1"/>
</dbReference>
<organism evidence="1 2">
    <name type="scientific">Actinoplanes couchii</name>
    <dbReference type="NCBI Taxonomy" id="403638"/>
    <lineage>
        <taxon>Bacteria</taxon>
        <taxon>Bacillati</taxon>
        <taxon>Actinomycetota</taxon>
        <taxon>Actinomycetes</taxon>
        <taxon>Micromonosporales</taxon>
        <taxon>Micromonosporaceae</taxon>
        <taxon>Actinoplanes</taxon>
    </lineage>
</organism>
<dbReference type="InterPro" id="IPR011048">
    <property type="entry name" value="Haem_d1_sf"/>
</dbReference>
<protein>
    <submittedName>
        <fullName evidence="1">Uncharacterized protein</fullName>
    </submittedName>
</protein>
<dbReference type="Gene3D" id="2.130.10.10">
    <property type="entry name" value="YVTN repeat-like/Quinoprotein amine dehydrogenase"/>
    <property type="match status" value="1"/>
</dbReference>
<keyword evidence="2" id="KW-1185">Reference proteome</keyword>
<dbReference type="Proteomes" id="UP000612282">
    <property type="component" value="Unassembled WGS sequence"/>
</dbReference>
<name>A0ABQ3XRP5_9ACTN</name>
<proteinExistence type="predicted"/>